<sequence length="257" mass="28717">MGEEKAGLFGRFRPADPLTRWQRAMAAPSALSTSALSEMNSSMRAMRDRLDTLAAKARTELLSRVSPDDVPGGPEQCDWAMRPAPWRVEMRPRGLVSVASPMELPGAVKLFHDAAHADLSIRQDRVPHWIEGALFGLVLEVYQFDGSFVSLVQDLPQAAIDGLTLAHVITVDIRVEREHPVEVYARLNIQHGPNTETMVRQLDIRDGAGRAEFDLAYSKVNEKRIEKAWLDLIIEGPEMTRIALWDMTVSRAPRADL</sequence>
<dbReference type="KEGG" id="red:roselon_01149"/>
<dbReference type="HOGENOM" id="CLU_1110756_0_0_5"/>
<reference evidence="1 2" key="1">
    <citation type="submission" date="2013-03" db="EMBL/GenBank/DDBJ databases">
        <authorList>
            <person name="Fiebig A."/>
            <person name="Goeker M."/>
            <person name="Klenk H.-P.P."/>
        </authorList>
    </citation>
    <scope>NUCLEOTIDE SEQUENCE [LARGE SCALE GENOMIC DNA]</scope>
    <source>
        <strain evidence="2">DSM 19469</strain>
    </source>
</reference>
<gene>
    <name evidence="1" type="ORF">roselon_01149</name>
</gene>
<dbReference type="Pfam" id="PF20086">
    <property type="entry name" value="DUF6478"/>
    <property type="match status" value="1"/>
</dbReference>
<keyword evidence="2" id="KW-1185">Reference proteome</keyword>
<dbReference type="STRING" id="1294273.roselon_01149"/>
<dbReference type="EMBL" id="CP004372">
    <property type="protein sequence ID" value="AHM03540.1"/>
    <property type="molecule type" value="Genomic_DNA"/>
</dbReference>
<evidence type="ECO:0000313" key="1">
    <source>
        <dbReference type="EMBL" id="AHM03540.1"/>
    </source>
</evidence>
<evidence type="ECO:0000313" key="2">
    <source>
        <dbReference type="Proteomes" id="UP000019593"/>
    </source>
</evidence>
<accession>W8SLX8</accession>
<dbReference type="RefSeq" id="WP_038650218.1">
    <property type="nucleotide sequence ID" value="NZ_CP004372.1"/>
</dbReference>
<dbReference type="eggNOG" id="ENOG502Z8P0">
    <property type="taxonomic scope" value="Bacteria"/>
</dbReference>
<proteinExistence type="predicted"/>
<protein>
    <submittedName>
        <fullName evidence="1">Uncharacterized protein</fullName>
    </submittedName>
</protein>
<dbReference type="InterPro" id="IPR045514">
    <property type="entry name" value="DUF6478"/>
</dbReference>
<name>W8SLX8_9RHOB</name>
<organism evidence="1 2">
    <name type="scientific">Roseicyclus elongatus DSM 19469</name>
    <dbReference type="NCBI Taxonomy" id="1294273"/>
    <lineage>
        <taxon>Bacteria</taxon>
        <taxon>Pseudomonadati</taxon>
        <taxon>Pseudomonadota</taxon>
        <taxon>Alphaproteobacteria</taxon>
        <taxon>Rhodobacterales</taxon>
        <taxon>Roseobacteraceae</taxon>
        <taxon>Roseicyclus</taxon>
    </lineage>
</organism>
<dbReference type="Proteomes" id="UP000019593">
    <property type="component" value="Chromosome"/>
</dbReference>
<dbReference type="AlphaFoldDB" id="W8SLX8"/>